<proteinExistence type="predicted"/>
<keyword evidence="2" id="KW-1185">Reference proteome</keyword>
<dbReference type="RefSeq" id="XP_010477690.2">
    <property type="nucleotide sequence ID" value="XM_010479388.2"/>
</dbReference>
<evidence type="ECO:0000313" key="2">
    <source>
        <dbReference type="Proteomes" id="UP000694864"/>
    </source>
</evidence>
<evidence type="ECO:0000256" key="1">
    <source>
        <dbReference type="SAM" id="Phobius"/>
    </source>
</evidence>
<accession>A0ABM0WXS7</accession>
<feature type="transmembrane region" description="Helical" evidence="1">
    <location>
        <begin position="315"/>
        <end position="339"/>
    </location>
</feature>
<keyword evidence="1" id="KW-0812">Transmembrane</keyword>
<organism evidence="2 3">
    <name type="scientific">Camelina sativa</name>
    <name type="common">False flax</name>
    <name type="synonym">Myagrum sativum</name>
    <dbReference type="NCBI Taxonomy" id="90675"/>
    <lineage>
        <taxon>Eukaryota</taxon>
        <taxon>Viridiplantae</taxon>
        <taxon>Streptophyta</taxon>
        <taxon>Embryophyta</taxon>
        <taxon>Tracheophyta</taxon>
        <taxon>Spermatophyta</taxon>
        <taxon>Magnoliopsida</taxon>
        <taxon>eudicotyledons</taxon>
        <taxon>Gunneridae</taxon>
        <taxon>Pentapetalae</taxon>
        <taxon>rosids</taxon>
        <taxon>malvids</taxon>
        <taxon>Brassicales</taxon>
        <taxon>Brassicaceae</taxon>
        <taxon>Camelineae</taxon>
        <taxon>Camelina</taxon>
    </lineage>
</organism>
<keyword evidence="1" id="KW-1133">Transmembrane helix</keyword>
<sequence length="364" mass="41662">MIRRVLQKEMKMEEDLDYINVLKRATKLLFGNINLLIFLFLCSLPLFCFLIYFELSLQTTVSLASQYLVGQLHNWDYYYVRQDALSENLIPLLIQTFLLYLFPYCLLDLLTTSTIVSASWIVHTSGEEPPLRFGQLVRRTVELCRNRIEGCLITSLNVLLLSTPVFFGFFFVATNYFYIISLIGVGNYSYHYIDLDEGGGDYYRSYNSSFDIPVRMLFEAVMAVFHCAIFLVLLAKFSKWSSGWNMGLIVSVLEEGEDGQGIYGPDALTLSSYYGRGHEKRGLQVMLVFLIFTIAMRMPCFCFKCTESSKGTRVLYTSFYVGLICVGNMIKWVACVVFYEDCRTRVLEKKGDLEIGSKSKALAA</sequence>
<reference evidence="2" key="1">
    <citation type="journal article" date="2014" name="Nat. Commun.">
        <title>The emerging biofuel crop Camelina sativa retains a highly undifferentiated hexaploid genome structure.</title>
        <authorList>
            <person name="Kagale S."/>
            <person name="Koh C."/>
            <person name="Nixon J."/>
            <person name="Bollina V."/>
            <person name="Clarke W.E."/>
            <person name="Tuteja R."/>
            <person name="Spillane C."/>
            <person name="Robinson S.J."/>
            <person name="Links M.G."/>
            <person name="Clarke C."/>
            <person name="Higgins E.E."/>
            <person name="Huebert T."/>
            <person name="Sharpe A.G."/>
            <person name="Parkin I.A."/>
        </authorList>
    </citation>
    <scope>NUCLEOTIDE SEQUENCE [LARGE SCALE GENOMIC DNA]</scope>
    <source>
        <strain evidence="2">cv. DH55</strain>
    </source>
</reference>
<evidence type="ECO:0000313" key="3">
    <source>
        <dbReference type="RefSeq" id="XP_010477690.2"/>
    </source>
</evidence>
<dbReference type="Proteomes" id="UP000694864">
    <property type="component" value="Chromosome 17"/>
</dbReference>
<gene>
    <name evidence="3" type="primary">LOC104756749</name>
</gene>
<feature type="transmembrane region" description="Helical" evidence="1">
    <location>
        <begin position="283"/>
        <end position="303"/>
    </location>
</feature>
<dbReference type="PANTHER" id="PTHR36714:SF1">
    <property type="entry name" value="T23E23.1"/>
    <property type="match status" value="1"/>
</dbReference>
<keyword evidence="1" id="KW-0472">Membrane</keyword>
<feature type="transmembrane region" description="Helical" evidence="1">
    <location>
        <begin position="148"/>
        <end position="170"/>
    </location>
</feature>
<dbReference type="PANTHER" id="PTHR36714">
    <property type="entry name" value="T23E23.1"/>
    <property type="match status" value="1"/>
</dbReference>
<protein>
    <submittedName>
        <fullName evidence="3">Uncharacterized protein LOC104756749</fullName>
    </submittedName>
</protein>
<reference evidence="3" key="2">
    <citation type="submission" date="2025-08" db="UniProtKB">
        <authorList>
            <consortium name="RefSeq"/>
        </authorList>
    </citation>
    <scope>IDENTIFICATION</scope>
    <source>
        <tissue evidence="3">Leaf</tissue>
    </source>
</reference>
<feature type="transmembrane region" description="Helical" evidence="1">
    <location>
        <begin position="33"/>
        <end position="53"/>
    </location>
</feature>
<dbReference type="GeneID" id="104756749"/>
<feature type="transmembrane region" description="Helical" evidence="1">
    <location>
        <begin position="97"/>
        <end position="122"/>
    </location>
</feature>
<name>A0ABM0WXS7_CAMSA</name>
<feature type="transmembrane region" description="Helical" evidence="1">
    <location>
        <begin position="214"/>
        <end position="235"/>
    </location>
</feature>